<dbReference type="Proteomes" id="UP001642484">
    <property type="component" value="Unassembled WGS sequence"/>
</dbReference>
<keyword evidence="1" id="KW-1133">Transmembrane helix</keyword>
<evidence type="ECO:0000313" key="3">
    <source>
        <dbReference type="EMBL" id="CAK9041454.1"/>
    </source>
</evidence>
<evidence type="ECO:0000259" key="2">
    <source>
        <dbReference type="Pfam" id="PF07727"/>
    </source>
</evidence>
<comment type="caution">
    <text evidence="3">The sequence shown here is derived from an EMBL/GenBank/DDBJ whole genome shotgun (WGS) entry which is preliminary data.</text>
</comment>
<reference evidence="3 5" key="1">
    <citation type="submission" date="2024-02" db="EMBL/GenBank/DDBJ databases">
        <authorList>
            <person name="Chen Y."/>
            <person name="Shah S."/>
            <person name="Dougan E. K."/>
            <person name="Thang M."/>
            <person name="Chan C."/>
        </authorList>
    </citation>
    <scope>NUCLEOTIDE SEQUENCE [LARGE SCALE GENOMIC DNA]</scope>
</reference>
<dbReference type="EMBL" id="CAXAMN010013780">
    <property type="protein sequence ID" value="CAK9041712.1"/>
    <property type="molecule type" value="Genomic_DNA"/>
</dbReference>
<evidence type="ECO:0000313" key="5">
    <source>
        <dbReference type="Proteomes" id="UP001642484"/>
    </source>
</evidence>
<feature type="transmembrane region" description="Helical" evidence="1">
    <location>
        <begin position="199"/>
        <end position="224"/>
    </location>
</feature>
<dbReference type="EMBL" id="CAXAMN010013669">
    <property type="protein sequence ID" value="CAK9041454.1"/>
    <property type="molecule type" value="Genomic_DNA"/>
</dbReference>
<keyword evidence="1" id="KW-0472">Membrane</keyword>
<dbReference type="InterPro" id="IPR013103">
    <property type="entry name" value="RVT_2"/>
</dbReference>
<accession>A0ABP0LTX4</accession>
<gene>
    <name evidence="3" type="ORF">CCMP2556_LOCUS22220</name>
    <name evidence="4" type="ORF">CCMP2556_LOCUS22323</name>
</gene>
<dbReference type="Pfam" id="PF07727">
    <property type="entry name" value="RVT_2"/>
    <property type="match status" value="1"/>
</dbReference>
<protein>
    <recommendedName>
        <fullName evidence="2">Reverse transcriptase Ty1/copia-type domain-containing protein</fullName>
    </recommendedName>
</protein>
<evidence type="ECO:0000256" key="1">
    <source>
        <dbReference type="SAM" id="Phobius"/>
    </source>
</evidence>
<proteinExistence type="predicted"/>
<keyword evidence="1" id="KW-0812">Transmembrane</keyword>
<feature type="domain" description="Reverse transcriptase Ty1/copia-type" evidence="2">
    <location>
        <begin position="27"/>
        <end position="141"/>
    </location>
</feature>
<keyword evidence="5" id="KW-1185">Reference proteome</keyword>
<organism evidence="3 5">
    <name type="scientific">Durusdinium trenchii</name>
    <dbReference type="NCBI Taxonomy" id="1381693"/>
    <lineage>
        <taxon>Eukaryota</taxon>
        <taxon>Sar</taxon>
        <taxon>Alveolata</taxon>
        <taxon>Dinophyceae</taxon>
        <taxon>Suessiales</taxon>
        <taxon>Symbiodiniaceae</taxon>
        <taxon>Durusdinium</taxon>
    </lineage>
</organism>
<evidence type="ECO:0000313" key="4">
    <source>
        <dbReference type="EMBL" id="CAK9041712.1"/>
    </source>
</evidence>
<sequence length="236" mass="26725">MLLMKEETFVVLPQELWLPGWAGKYKQPTVRLRKALYGHPLASACWDLHLRQVLQGDLGLLPMEGHPSVYYCPKTFLLVVIYVDDVLVSGPKAHQSAFWKELQRLVETDEVEDLNQFIGRNHELSEGQCVFNMVDYCQQAIDLYLEAAGNVSLRRVSTPYVNEGVLTMEDYQVQGQISHKASSVLMKLLWVCRLARPDLAYPIGILCLALALALHCMIAFFSLLPPTMAADEWAFV</sequence>
<name>A0ABP0LTX4_9DINO</name>